<dbReference type="GO" id="GO:0003735">
    <property type="term" value="F:structural constituent of ribosome"/>
    <property type="evidence" value="ECO:0007669"/>
    <property type="project" value="InterPro"/>
</dbReference>
<dbReference type="InterPro" id="IPR002136">
    <property type="entry name" value="Ribosomal_uL4"/>
</dbReference>
<keyword evidence="5 7" id="KW-0687">Ribonucleoprotein</keyword>
<evidence type="ECO:0000256" key="1">
    <source>
        <dbReference type="ARBA" id="ARBA00010528"/>
    </source>
</evidence>
<dbReference type="HAMAP" id="MF_01328_B">
    <property type="entry name" value="Ribosomal_uL4_B"/>
    <property type="match status" value="1"/>
</dbReference>
<dbReference type="SUPFAM" id="SSF52166">
    <property type="entry name" value="Ribosomal protein L4"/>
    <property type="match status" value="1"/>
</dbReference>
<comment type="subunit">
    <text evidence="7">Part of the 50S ribosomal subunit.</text>
</comment>
<evidence type="ECO:0000256" key="5">
    <source>
        <dbReference type="ARBA" id="ARBA00023274"/>
    </source>
</evidence>
<gene>
    <name evidence="7" type="primary">rplD</name>
    <name evidence="8" type="ORF">SAMN04489740_3732</name>
</gene>
<dbReference type="GO" id="GO:0005840">
    <property type="term" value="C:ribosome"/>
    <property type="evidence" value="ECO:0007669"/>
    <property type="project" value="UniProtKB-KW"/>
</dbReference>
<dbReference type="PANTHER" id="PTHR10746">
    <property type="entry name" value="50S RIBOSOMAL PROTEIN L4"/>
    <property type="match status" value="1"/>
</dbReference>
<accession>A0A1H5NI10</accession>
<dbReference type="InterPro" id="IPR013005">
    <property type="entry name" value="Ribosomal_uL4-like"/>
</dbReference>
<dbReference type="GO" id="GO:0006412">
    <property type="term" value="P:translation"/>
    <property type="evidence" value="ECO:0007669"/>
    <property type="project" value="UniProtKB-UniRule"/>
</dbReference>
<dbReference type="OrthoDB" id="9803201at2"/>
<proteinExistence type="inferred from homology"/>
<evidence type="ECO:0000313" key="9">
    <source>
        <dbReference type="Proteomes" id="UP000182725"/>
    </source>
</evidence>
<reference evidence="8 9" key="1">
    <citation type="submission" date="2016-10" db="EMBL/GenBank/DDBJ databases">
        <authorList>
            <person name="de Groot N.N."/>
        </authorList>
    </citation>
    <scope>NUCLEOTIDE SEQUENCE [LARGE SCALE GENOMIC DNA]</scope>
    <source>
        <strain evidence="8 9">DSM 22274</strain>
    </source>
</reference>
<dbReference type="Proteomes" id="UP000182725">
    <property type="component" value="Unassembled WGS sequence"/>
</dbReference>
<comment type="function">
    <text evidence="7">One of the primary rRNA binding proteins, this protein initially binds near the 5'-end of the 23S rRNA. It is important during the early stages of 50S assembly. It makes multiple contacts with different domains of the 23S rRNA in the assembled 50S subunit and ribosome.</text>
</comment>
<evidence type="ECO:0000256" key="7">
    <source>
        <dbReference type="HAMAP-Rule" id="MF_01328"/>
    </source>
</evidence>
<dbReference type="PANTHER" id="PTHR10746:SF6">
    <property type="entry name" value="LARGE RIBOSOMAL SUBUNIT PROTEIN UL4M"/>
    <property type="match status" value="1"/>
</dbReference>
<dbReference type="Gene3D" id="3.40.1370.10">
    <property type="match status" value="1"/>
</dbReference>
<keyword evidence="2 7" id="KW-0699">rRNA-binding</keyword>
<dbReference type="AlphaFoldDB" id="A0A0U3PAW7"/>
<comment type="similarity">
    <text evidence="1 7">Belongs to the universal ribosomal protein uL4 family.</text>
</comment>
<sequence>MTTVKVDLPAEIFDVQTNVPLLHQVVVAQLAAARQGTHKTKTRAEVSGAGRKPHAQKGTGRARQGSIRAPHMTGGGVVHGPTPRDYSQRTPKKMKAAALRGALSDRARNGRIHVIAELVSGTTPSTKAAKAVLAAVTTRRNLLVVIERANDATALSVRNITNLHVLYVDQLNTYDVLVSDDIVFTKAAYDVFVSGRAAAEAFASSMLLVEDLVSEDAADDAEGTIKGNKDSMKYHVPGSRWYDATVAEVWFSTVEEAKAAGFVPAGGEAAQTIEEDAK</sequence>
<dbReference type="NCBIfam" id="TIGR03953">
    <property type="entry name" value="rplD_bact"/>
    <property type="match status" value="1"/>
</dbReference>
<keyword evidence="3 7" id="KW-0694">RNA-binding</keyword>
<dbReference type="GO" id="GO:1990904">
    <property type="term" value="C:ribonucleoprotein complex"/>
    <property type="evidence" value="ECO:0007669"/>
    <property type="project" value="UniProtKB-KW"/>
</dbReference>
<name>A0A0U3PAW7_9MICC</name>
<dbReference type="Pfam" id="PF00573">
    <property type="entry name" value="Ribosomal_L4"/>
    <property type="match status" value="1"/>
</dbReference>
<organism evidence="8 9">
    <name type="scientific">Arthrobacter alpinus</name>
    <dbReference type="NCBI Taxonomy" id="656366"/>
    <lineage>
        <taxon>Bacteria</taxon>
        <taxon>Bacillati</taxon>
        <taxon>Actinomycetota</taxon>
        <taxon>Actinomycetes</taxon>
        <taxon>Micrococcales</taxon>
        <taxon>Micrococcaceae</taxon>
        <taxon>Arthrobacter</taxon>
    </lineage>
</organism>
<evidence type="ECO:0000256" key="2">
    <source>
        <dbReference type="ARBA" id="ARBA00022730"/>
    </source>
</evidence>
<evidence type="ECO:0000313" key="8">
    <source>
        <dbReference type="EMBL" id="SEF01279.1"/>
    </source>
</evidence>
<keyword evidence="4 7" id="KW-0689">Ribosomal protein</keyword>
<dbReference type="EMBL" id="FNTV01000001">
    <property type="protein sequence ID" value="SEF01279.1"/>
    <property type="molecule type" value="Genomic_DNA"/>
</dbReference>
<dbReference type="FunFam" id="3.40.1370.10:FF:000004">
    <property type="entry name" value="50S ribosomal protein L4"/>
    <property type="match status" value="1"/>
</dbReference>
<dbReference type="KEGG" id="arw:MB46_13430"/>
<protein>
    <recommendedName>
        <fullName evidence="6 7">Large ribosomal subunit protein uL4</fullName>
    </recommendedName>
</protein>
<dbReference type="eggNOG" id="COG0088">
    <property type="taxonomic scope" value="Bacteria"/>
</dbReference>
<evidence type="ECO:0000256" key="6">
    <source>
        <dbReference type="ARBA" id="ARBA00035244"/>
    </source>
</evidence>
<dbReference type="InterPro" id="IPR023574">
    <property type="entry name" value="Ribosomal_uL4_dom_sf"/>
</dbReference>
<evidence type="ECO:0000256" key="4">
    <source>
        <dbReference type="ARBA" id="ARBA00022980"/>
    </source>
</evidence>
<dbReference type="GO" id="GO:0019843">
    <property type="term" value="F:rRNA binding"/>
    <property type="evidence" value="ECO:0007669"/>
    <property type="project" value="UniProtKB-UniRule"/>
</dbReference>
<evidence type="ECO:0000256" key="3">
    <source>
        <dbReference type="ARBA" id="ARBA00022884"/>
    </source>
</evidence>
<dbReference type="STRING" id="656366.AS189_05240"/>
<comment type="function">
    <text evidence="7">Forms part of the polypeptide exit tunnel.</text>
</comment>
<accession>A0A0U3PAW7</accession>